<dbReference type="InterPro" id="IPR034660">
    <property type="entry name" value="DinB/YfiT-like"/>
</dbReference>
<dbReference type="SUPFAM" id="SSF109854">
    <property type="entry name" value="DinB/YfiT-like putative metalloenzymes"/>
    <property type="match status" value="1"/>
</dbReference>
<reference evidence="2 3" key="1">
    <citation type="submission" date="2016-11" db="EMBL/GenBank/DDBJ databases">
        <title>Paenibacillus species isolates.</title>
        <authorList>
            <person name="Beno S.M."/>
        </authorList>
    </citation>
    <scope>NUCLEOTIDE SEQUENCE [LARGE SCALE GENOMIC DNA]</scope>
    <source>
        <strain evidence="2 3">FSL H7-0433</strain>
    </source>
</reference>
<sequence>MTTKEVLQRFEETATYYIQELERFNLEQLKQKPSENAWSIGQMFQHLINSALYMQLRNIDQCLVLDQDPLVAHVGKTEDGAAIFAQGSFPPIRIQVPPSAQYTPEQPESKEQLIQGLRTVIQRMREIEPSLEKASKQNTVSHPRFGGLCAEEWFLLIEMHYRHHLLQLERLNKELLFNSIFAPKEGFINNIQVVKGS</sequence>
<accession>A0ABX3GZG4</accession>
<gene>
    <name evidence="2" type="ORF">BSO21_03680</name>
</gene>
<dbReference type="Gene3D" id="1.20.120.450">
    <property type="entry name" value="dinb family like domain"/>
    <property type="match status" value="1"/>
</dbReference>
<evidence type="ECO:0000313" key="3">
    <source>
        <dbReference type="Proteomes" id="UP000187158"/>
    </source>
</evidence>
<organism evidence="2 3">
    <name type="scientific">Paenibacillus odorifer</name>
    <dbReference type="NCBI Taxonomy" id="189426"/>
    <lineage>
        <taxon>Bacteria</taxon>
        <taxon>Bacillati</taxon>
        <taxon>Bacillota</taxon>
        <taxon>Bacilli</taxon>
        <taxon>Bacillales</taxon>
        <taxon>Paenibacillaceae</taxon>
        <taxon>Paenibacillus</taxon>
    </lineage>
</organism>
<keyword evidence="3" id="KW-1185">Reference proteome</keyword>
<name>A0ABX3GZG4_9BACL</name>
<comment type="caution">
    <text evidence="2">The sequence shown here is derived from an EMBL/GenBank/DDBJ whole genome shotgun (WGS) entry which is preliminary data.</text>
</comment>
<proteinExistence type="predicted"/>
<dbReference type="InterPro" id="IPR024775">
    <property type="entry name" value="DinB-like"/>
</dbReference>
<dbReference type="RefSeq" id="WP_076130254.1">
    <property type="nucleotide sequence ID" value="NZ_JALLFV010000003.1"/>
</dbReference>
<dbReference type="Pfam" id="PF12867">
    <property type="entry name" value="DinB_2"/>
    <property type="match status" value="1"/>
</dbReference>
<dbReference type="Proteomes" id="UP000187158">
    <property type="component" value="Unassembled WGS sequence"/>
</dbReference>
<feature type="domain" description="DinB-like" evidence="1">
    <location>
        <begin position="10"/>
        <end position="168"/>
    </location>
</feature>
<evidence type="ECO:0000259" key="1">
    <source>
        <dbReference type="Pfam" id="PF12867"/>
    </source>
</evidence>
<dbReference type="EMBL" id="MPVP01000011">
    <property type="protein sequence ID" value="OMD38724.1"/>
    <property type="molecule type" value="Genomic_DNA"/>
</dbReference>
<protein>
    <recommendedName>
        <fullName evidence="1">DinB-like domain-containing protein</fullName>
    </recommendedName>
</protein>
<evidence type="ECO:0000313" key="2">
    <source>
        <dbReference type="EMBL" id="OMD38724.1"/>
    </source>
</evidence>